<dbReference type="AlphaFoldDB" id="A0A511FCF2"/>
<dbReference type="Proteomes" id="UP000321723">
    <property type="component" value="Unassembled WGS sequence"/>
</dbReference>
<sequence length="207" mass="22175">MARARPAATATGTVPGWRGVRAGGLPVITRERDGTSWARVERVLPLDAGTAWRLVADARHHADWVPLTRVDLLRPDGVAWAWERRPDDTAPEAGDVVVAVTGPTARAGGPGMVDRMRVERYEPPLGQVPGVAVFVKHGPVLLGTARIEVAAAGPGRSRVTWTEQVHLRGLPPALTRGVGTVLLDGMLTLVLRRAARDAARRTQRNAA</sequence>
<name>A0A511FCF2_9CELL</name>
<gene>
    <name evidence="1" type="ORF">CHO01_20410</name>
</gene>
<organism evidence="1 2">
    <name type="scientific">Cellulomonas hominis</name>
    <dbReference type="NCBI Taxonomy" id="156981"/>
    <lineage>
        <taxon>Bacteria</taxon>
        <taxon>Bacillati</taxon>
        <taxon>Actinomycetota</taxon>
        <taxon>Actinomycetes</taxon>
        <taxon>Micrococcales</taxon>
        <taxon>Cellulomonadaceae</taxon>
        <taxon>Cellulomonas</taxon>
    </lineage>
</organism>
<evidence type="ECO:0000313" key="1">
    <source>
        <dbReference type="EMBL" id="GEL46925.1"/>
    </source>
</evidence>
<reference evidence="1 2" key="1">
    <citation type="submission" date="2019-07" db="EMBL/GenBank/DDBJ databases">
        <title>Whole genome shotgun sequence of Cellulomonas hominis NBRC 16055.</title>
        <authorList>
            <person name="Hosoyama A."/>
            <person name="Uohara A."/>
            <person name="Ohji S."/>
            <person name="Ichikawa N."/>
        </authorList>
    </citation>
    <scope>NUCLEOTIDE SEQUENCE [LARGE SCALE GENOMIC DNA]</scope>
    <source>
        <strain evidence="1 2">NBRC 16055</strain>
    </source>
</reference>
<comment type="caution">
    <text evidence="1">The sequence shown here is derived from an EMBL/GenBank/DDBJ whole genome shotgun (WGS) entry which is preliminary data.</text>
</comment>
<dbReference type="SUPFAM" id="SSF55961">
    <property type="entry name" value="Bet v1-like"/>
    <property type="match status" value="1"/>
</dbReference>
<evidence type="ECO:0000313" key="2">
    <source>
        <dbReference type="Proteomes" id="UP000321723"/>
    </source>
</evidence>
<evidence type="ECO:0008006" key="3">
    <source>
        <dbReference type="Google" id="ProtNLM"/>
    </source>
</evidence>
<accession>A0A511FCF2</accession>
<protein>
    <recommendedName>
        <fullName evidence="3">Polyketide cyclase</fullName>
    </recommendedName>
</protein>
<proteinExistence type="predicted"/>
<dbReference type="EMBL" id="BJVQ01000026">
    <property type="protein sequence ID" value="GEL46925.1"/>
    <property type="molecule type" value="Genomic_DNA"/>
</dbReference>
<keyword evidence="2" id="KW-1185">Reference proteome</keyword>